<keyword evidence="2" id="KW-1185">Reference proteome</keyword>
<dbReference type="EMBL" id="LNIX01000026">
    <property type="protein sequence ID" value="OXA42561.1"/>
    <property type="molecule type" value="Genomic_DNA"/>
</dbReference>
<dbReference type="Proteomes" id="UP000198287">
    <property type="component" value="Unassembled WGS sequence"/>
</dbReference>
<sequence length="204" mass="24150">MPHNRPPNVGYSQTYVHNVLNNVGIKRIATSTGAPHPPIWKPRSARTKRLIQKSMIRRIIHLDLKRLTRRKHHVLKPSHIENRKTTSRKLYEKYLSHRKFENMVILDEDWFYLTNCNRKRRICCSQKGETVPSIWVVEKHESYDSKFMVVGGMTGEGVLPLHRVLANVKINSTYYIDKVFKPRLEVQVTKLYGEEISKWWYITI</sequence>
<reference evidence="1 2" key="1">
    <citation type="submission" date="2015-12" db="EMBL/GenBank/DDBJ databases">
        <title>The genome of Folsomia candida.</title>
        <authorList>
            <person name="Faddeeva A."/>
            <person name="Derks M.F."/>
            <person name="Anvar Y."/>
            <person name="Smit S."/>
            <person name="Van Straalen N."/>
            <person name="Roelofs D."/>
        </authorList>
    </citation>
    <scope>NUCLEOTIDE SEQUENCE [LARGE SCALE GENOMIC DNA]</scope>
    <source>
        <strain evidence="1 2">VU population</strain>
        <tissue evidence="1">Whole body</tissue>
    </source>
</reference>
<proteinExistence type="predicted"/>
<name>A0A226DD59_FOLCA</name>
<organism evidence="1 2">
    <name type="scientific">Folsomia candida</name>
    <name type="common">Springtail</name>
    <dbReference type="NCBI Taxonomy" id="158441"/>
    <lineage>
        <taxon>Eukaryota</taxon>
        <taxon>Metazoa</taxon>
        <taxon>Ecdysozoa</taxon>
        <taxon>Arthropoda</taxon>
        <taxon>Hexapoda</taxon>
        <taxon>Collembola</taxon>
        <taxon>Entomobryomorpha</taxon>
        <taxon>Isotomoidea</taxon>
        <taxon>Isotomidae</taxon>
        <taxon>Proisotominae</taxon>
        <taxon>Folsomia</taxon>
    </lineage>
</organism>
<dbReference type="OMA" id="KRRICCS"/>
<dbReference type="AlphaFoldDB" id="A0A226DD59"/>
<comment type="caution">
    <text evidence="1">The sequence shown here is derived from an EMBL/GenBank/DDBJ whole genome shotgun (WGS) entry which is preliminary data.</text>
</comment>
<dbReference type="InterPro" id="IPR036397">
    <property type="entry name" value="RNaseH_sf"/>
</dbReference>
<dbReference type="GO" id="GO:0003676">
    <property type="term" value="F:nucleic acid binding"/>
    <property type="evidence" value="ECO:0007669"/>
    <property type="project" value="InterPro"/>
</dbReference>
<evidence type="ECO:0000313" key="1">
    <source>
        <dbReference type="EMBL" id="OXA42561.1"/>
    </source>
</evidence>
<dbReference type="Gene3D" id="3.30.420.10">
    <property type="entry name" value="Ribonuclease H-like superfamily/Ribonuclease H"/>
    <property type="match status" value="1"/>
</dbReference>
<accession>A0A226DD59</accession>
<gene>
    <name evidence="1" type="ORF">Fcan01_23021</name>
</gene>
<protein>
    <submittedName>
        <fullName evidence="1">Uncharacterized protein</fullName>
    </submittedName>
</protein>
<evidence type="ECO:0000313" key="2">
    <source>
        <dbReference type="Proteomes" id="UP000198287"/>
    </source>
</evidence>